<name>A0A392M3E3_9FABA</name>
<organism evidence="1 2">
    <name type="scientific">Trifolium medium</name>
    <dbReference type="NCBI Taxonomy" id="97028"/>
    <lineage>
        <taxon>Eukaryota</taxon>
        <taxon>Viridiplantae</taxon>
        <taxon>Streptophyta</taxon>
        <taxon>Embryophyta</taxon>
        <taxon>Tracheophyta</taxon>
        <taxon>Spermatophyta</taxon>
        <taxon>Magnoliopsida</taxon>
        <taxon>eudicotyledons</taxon>
        <taxon>Gunneridae</taxon>
        <taxon>Pentapetalae</taxon>
        <taxon>rosids</taxon>
        <taxon>fabids</taxon>
        <taxon>Fabales</taxon>
        <taxon>Fabaceae</taxon>
        <taxon>Papilionoideae</taxon>
        <taxon>50 kb inversion clade</taxon>
        <taxon>NPAAA clade</taxon>
        <taxon>Hologalegina</taxon>
        <taxon>IRL clade</taxon>
        <taxon>Trifolieae</taxon>
        <taxon>Trifolium</taxon>
    </lineage>
</organism>
<dbReference type="InterPro" id="IPR052929">
    <property type="entry name" value="RNase_H-like_EbsB-rel"/>
</dbReference>
<dbReference type="PANTHER" id="PTHR47074:SF11">
    <property type="entry name" value="REVERSE TRANSCRIPTASE-LIKE PROTEIN"/>
    <property type="match status" value="1"/>
</dbReference>
<sequence>MCPPNLVASTRGSNMSWSPPPKDYLKLNVDAHLLGNGSWGLCMILRGEDESNVGAATMIVMGFEDASLAEALGLREAMAMEDRFQLDRVLFKMDAKVIVVAI</sequence>
<comment type="caution">
    <text evidence="1">The sequence shown here is derived from an EMBL/GenBank/DDBJ whole genome shotgun (WGS) entry which is preliminary data.</text>
</comment>
<evidence type="ECO:0008006" key="3">
    <source>
        <dbReference type="Google" id="ProtNLM"/>
    </source>
</evidence>
<evidence type="ECO:0000313" key="2">
    <source>
        <dbReference type="Proteomes" id="UP000265520"/>
    </source>
</evidence>
<dbReference type="AlphaFoldDB" id="A0A392M3E3"/>
<protein>
    <recommendedName>
        <fullName evidence="3">RNase H type-1 domain-containing protein</fullName>
    </recommendedName>
</protein>
<accession>A0A392M3E3</accession>
<proteinExistence type="predicted"/>
<evidence type="ECO:0000313" key="1">
    <source>
        <dbReference type="EMBL" id="MCH81796.1"/>
    </source>
</evidence>
<dbReference type="PANTHER" id="PTHR47074">
    <property type="entry name" value="BNAC02G40300D PROTEIN"/>
    <property type="match status" value="1"/>
</dbReference>
<dbReference type="EMBL" id="LXQA010002776">
    <property type="protein sequence ID" value="MCH81796.1"/>
    <property type="molecule type" value="Genomic_DNA"/>
</dbReference>
<keyword evidence="2" id="KW-1185">Reference proteome</keyword>
<gene>
    <name evidence="1" type="ORF">A2U01_0002588</name>
</gene>
<reference evidence="1 2" key="1">
    <citation type="journal article" date="2018" name="Front. Plant Sci.">
        <title>Red Clover (Trifolium pratense) and Zigzag Clover (T. medium) - A Picture of Genomic Similarities and Differences.</title>
        <authorList>
            <person name="Dluhosova J."/>
            <person name="Istvanek J."/>
            <person name="Nedelnik J."/>
            <person name="Repkova J."/>
        </authorList>
    </citation>
    <scope>NUCLEOTIDE SEQUENCE [LARGE SCALE GENOMIC DNA]</scope>
    <source>
        <strain evidence="2">cv. 10/8</strain>
        <tissue evidence="1">Leaf</tissue>
    </source>
</reference>
<dbReference type="Proteomes" id="UP000265520">
    <property type="component" value="Unassembled WGS sequence"/>
</dbReference>